<comment type="caution">
    <text evidence="4">The sequence shown here is derived from an EMBL/GenBank/DDBJ whole genome shotgun (WGS) entry which is preliminary data.</text>
</comment>
<dbReference type="Proteomes" id="UP000253977">
    <property type="component" value="Unassembled WGS sequence"/>
</dbReference>
<name>A0A369TNX5_9RHOB</name>
<dbReference type="AlphaFoldDB" id="A0A369TNX5"/>
<evidence type="ECO:0000256" key="1">
    <source>
        <dbReference type="SAM" id="MobiDB-lite"/>
    </source>
</evidence>
<organism evidence="4 5">
    <name type="scientific">Thalassococcus profundi</name>
    <dbReference type="NCBI Taxonomy" id="2282382"/>
    <lineage>
        <taxon>Bacteria</taxon>
        <taxon>Pseudomonadati</taxon>
        <taxon>Pseudomonadota</taxon>
        <taxon>Alphaproteobacteria</taxon>
        <taxon>Rhodobacterales</taxon>
        <taxon>Roseobacteraceae</taxon>
        <taxon>Thalassococcus</taxon>
    </lineage>
</organism>
<reference evidence="4 5" key="1">
    <citation type="submission" date="2018-07" db="EMBL/GenBank/DDBJ databases">
        <title>Thalassococcus profundi sp. nov., a marine bacterium isolated from deep seawater of Okinawa Trough.</title>
        <authorList>
            <person name="Yu M."/>
        </authorList>
    </citation>
    <scope>NUCLEOTIDE SEQUENCE [LARGE SCALE GENOMIC DNA]</scope>
    <source>
        <strain evidence="4 5">WRAS1</strain>
    </source>
</reference>
<dbReference type="SUPFAM" id="SSF50182">
    <property type="entry name" value="Sm-like ribonucleoproteins"/>
    <property type="match status" value="1"/>
</dbReference>
<keyword evidence="2" id="KW-0812">Transmembrane</keyword>
<evidence type="ECO:0000259" key="3">
    <source>
        <dbReference type="Pfam" id="PF00924"/>
    </source>
</evidence>
<feature type="transmembrane region" description="Helical" evidence="2">
    <location>
        <begin position="67"/>
        <end position="85"/>
    </location>
</feature>
<dbReference type="PANTHER" id="PTHR30566:SF25">
    <property type="entry name" value="INNER MEMBRANE PROTEIN"/>
    <property type="match status" value="1"/>
</dbReference>
<evidence type="ECO:0000256" key="2">
    <source>
        <dbReference type="SAM" id="Phobius"/>
    </source>
</evidence>
<feature type="transmembrane region" description="Helical" evidence="2">
    <location>
        <begin position="170"/>
        <end position="189"/>
    </location>
</feature>
<keyword evidence="2" id="KW-1133">Transmembrane helix</keyword>
<dbReference type="Pfam" id="PF00924">
    <property type="entry name" value="MS_channel_2nd"/>
    <property type="match status" value="1"/>
</dbReference>
<evidence type="ECO:0000313" key="4">
    <source>
        <dbReference type="EMBL" id="RDD64646.1"/>
    </source>
</evidence>
<dbReference type="OrthoDB" id="9792218at2"/>
<feature type="region of interest" description="Disordered" evidence="1">
    <location>
        <begin position="354"/>
        <end position="398"/>
    </location>
</feature>
<dbReference type="RefSeq" id="WP_114512531.1">
    <property type="nucleotide sequence ID" value="NZ_QPMK01000019.1"/>
</dbReference>
<gene>
    <name evidence="4" type="ORF">DU478_18945</name>
</gene>
<dbReference type="InterPro" id="IPR006685">
    <property type="entry name" value="MscS_channel_2nd"/>
</dbReference>
<dbReference type="Gene3D" id="1.10.287.1260">
    <property type="match status" value="1"/>
</dbReference>
<feature type="transmembrane region" description="Helical" evidence="2">
    <location>
        <begin position="20"/>
        <end position="46"/>
    </location>
</feature>
<dbReference type="GO" id="GO:0008381">
    <property type="term" value="F:mechanosensitive monoatomic ion channel activity"/>
    <property type="evidence" value="ECO:0007669"/>
    <property type="project" value="UniProtKB-ARBA"/>
</dbReference>
<feature type="transmembrane region" description="Helical" evidence="2">
    <location>
        <begin position="143"/>
        <end position="164"/>
    </location>
</feature>
<accession>A0A369TNX5</accession>
<dbReference type="PANTHER" id="PTHR30566">
    <property type="entry name" value="YNAI-RELATED MECHANOSENSITIVE ION CHANNEL"/>
    <property type="match status" value="1"/>
</dbReference>
<evidence type="ECO:0000313" key="5">
    <source>
        <dbReference type="Proteomes" id="UP000253977"/>
    </source>
</evidence>
<keyword evidence="2" id="KW-0472">Membrane</keyword>
<dbReference type="InterPro" id="IPR010920">
    <property type="entry name" value="LSM_dom_sf"/>
</dbReference>
<keyword evidence="5" id="KW-1185">Reference proteome</keyword>
<feature type="domain" description="Mechanosensitive ion channel MscS" evidence="3">
    <location>
        <begin position="192"/>
        <end position="258"/>
    </location>
</feature>
<protein>
    <submittedName>
        <fullName evidence="4">Mechanosensitive ion channel family protein</fullName>
    </submittedName>
</protein>
<feature type="transmembrane region" description="Helical" evidence="2">
    <location>
        <begin position="97"/>
        <end position="117"/>
    </location>
</feature>
<dbReference type="EMBL" id="QPMK01000019">
    <property type="protein sequence ID" value="RDD64646.1"/>
    <property type="molecule type" value="Genomic_DNA"/>
</dbReference>
<sequence length="398" mass="44781">MDIQQFLTPLDRLIDWLPDFAVPMAWVGSAILASLVLHKLIFRIIFGNLENRFGLKASLVRKSRRPLRLGFALLALVLTVPRVNLPNALKDPLGHAALIMLIVLIGWTALVLINHFADRSARHYRLDVEDNFLARKYVTQLRVLRRTTNIVIVIFTSIAVLLTFESVQEYGVSLFASAGAAGLVLGLAARPVLANLIAGIQIAVTQPIRLDDVVIVENEWGWIEEIFATYVIVRIWDRRRLVVPLSYFIEQPFQNWTRESAAIIGAITWQLDYTAPLDEMRNKAEEFARASDNWDGDVFNLQVTDTDKDTITIRVLVSAVNSPKAWDLRCEIREKMIVWLQETHPEALPRLRGELRAIPGNEPPRDARTSSRARPRREGPTGPEESADAGEGETAGQS</sequence>
<proteinExistence type="predicted"/>
<dbReference type="GO" id="GO:0016020">
    <property type="term" value="C:membrane"/>
    <property type="evidence" value="ECO:0007669"/>
    <property type="project" value="InterPro"/>
</dbReference>